<accession>A0A1I5BSC4</accession>
<dbReference type="RefSeq" id="WP_093410315.1">
    <property type="nucleotide sequence ID" value="NZ_FOVL01000016.1"/>
</dbReference>
<dbReference type="OrthoDB" id="8418771at2"/>
<sequence>MTKRRNYDTASEAVNDLIRRGYTTDFTLLTDKNCIICNHSSIELSPDEFEIDEIYRFEGNTDPGDEMIVFGISSEKHRVKGVLVNAFGVYSDNKTSDITKKLHMHI</sequence>
<gene>
    <name evidence="1" type="ORF">SAMN05660413_02532</name>
</gene>
<protein>
    <recommendedName>
        <fullName evidence="3">Phosphoribosylpyrophosphate synthetase</fullName>
    </recommendedName>
</protein>
<dbReference type="STRING" id="287099.SAMN05660413_02532"/>
<keyword evidence="2" id="KW-1185">Reference proteome</keyword>
<reference evidence="1 2" key="1">
    <citation type="submission" date="2016-10" db="EMBL/GenBank/DDBJ databases">
        <authorList>
            <person name="de Groot N.N."/>
        </authorList>
    </citation>
    <scope>NUCLEOTIDE SEQUENCE [LARGE SCALE GENOMIC DNA]</scope>
    <source>
        <strain evidence="1 2">DSM 17794</strain>
    </source>
</reference>
<dbReference type="Proteomes" id="UP000199153">
    <property type="component" value="Unassembled WGS sequence"/>
</dbReference>
<organism evidence="1 2">
    <name type="scientific">Salegentibacter flavus</name>
    <dbReference type="NCBI Taxonomy" id="287099"/>
    <lineage>
        <taxon>Bacteria</taxon>
        <taxon>Pseudomonadati</taxon>
        <taxon>Bacteroidota</taxon>
        <taxon>Flavobacteriia</taxon>
        <taxon>Flavobacteriales</taxon>
        <taxon>Flavobacteriaceae</taxon>
        <taxon>Salegentibacter</taxon>
    </lineage>
</organism>
<proteinExistence type="predicted"/>
<evidence type="ECO:0008006" key="3">
    <source>
        <dbReference type="Google" id="ProtNLM"/>
    </source>
</evidence>
<evidence type="ECO:0000313" key="1">
    <source>
        <dbReference type="EMBL" id="SFN77577.1"/>
    </source>
</evidence>
<name>A0A1I5BSC4_9FLAO</name>
<dbReference type="EMBL" id="FOVL01000016">
    <property type="protein sequence ID" value="SFN77577.1"/>
    <property type="molecule type" value="Genomic_DNA"/>
</dbReference>
<evidence type="ECO:0000313" key="2">
    <source>
        <dbReference type="Proteomes" id="UP000199153"/>
    </source>
</evidence>
<dbReference type="AlphaFoldDB" id="A0A1I5BSC4"/>